<organism evidence="1 2">
    <name type="scientific">Porites lobata</name>
    <dbReference type="NCBI Taxonomy" id="104759"/>
    <lineage>
        <taxon>Eukaryota</taxon>
        <taxon>Metazoa</taxon>
        <taxon>Cnidaria</taxon>
        <taxon>Anthozoa</taxon>
        <taxon>Hexacorallia</taxon>
        <taxon>Scleractinia</taxon>
        <taxon>Fungiina</taxon>
        <taxon>Poritidae</taxon>
        <taxon>Porites</taxon>
    </lineage>
</organism>
<proteinExistence type="predicted"/>
<comment type="caution">
    <text evidence="1">The sequence shown here is derived from an EMBL/GenBank/DDBJ whole genome shotgun (WGS) entry which is preliminary data.</text>
</comment>
<dbReference type="PANTHER" id="PTHR47635:SF2">
    <property type="entry name" value="LAMG-LIKE JELLYROLL FOLD DOMAIN-CONTAINING PROTEIN"/>
    <property type="match status" value="1"/>
</dbReference>
<dbReference type="InterPro" id="IPR013320">
    <property type="entry name" value="ConA-like_dom_sf"/>
</dbReference>
<evidence type="ECO:0000313" key="1">
    <source>
        <dbReference type="EMBL" id="CAH3183134.1"/>
    </source>
</evidence>
<keyword evidence="2" id="KW-1185">Reference proteome</keyword>
<dbReference type="Proteomes" id="UP001159405">
    <property type="component" value="Unassembled WGS sequence"/>
</dbReference>
<dbReference type="SUPFAM" id="SSF49899">
    <property type="entry name" value="Concanavalin A-like lectins/glucanases"/>
    <property type="match status" value="6"/>
</dbReference>
<dbReference type="PANTHER" id="PTHR47635">
    <property type="entry name" value="CUB DOMAIN-CONTAINING PROTEIN"/>
    <property type="match status" value="1"/>
</dbReference>
<evidence type="ECO:0000313" key="2">
    <source>
        <dbReference type="Proteomes" id="UP001159405"/>
    </source>
</evidence>
<sequence>MINILYSFKVPDPVAFFPLNAAYGTKEINNRAVKGIASGVTLAPGPDGRPNYSYKFSGSSTSYIEFPNRVGGPLDVRYSMTMLCWVYFDGQDGPLFNYKTSGSWGVHLWVVSGKLFVRFTKRGYSFTTNLAHTSLAGGWKFVGASYDRCSGDAKLWVNGAVVQTLNIGAGLELATQDSIRMGVKSGDRRYFKGRIAQMRIYNRALSQEQIQAIQKLVAVPDPVAFFPLNAAYGTKEINNRAVKGIPRGVTLAPGPDGRPNHSYKFSGSSNSYIEFPNRIGGPLDVRYSMTMLCWVYYGKDGPLFSYEKGSTWGVHLWVVHGGKLFVRFAKRDYSLLNHLVHTNLAGGWKFVGASYDRSSGEAKLWVNGAVVQTLNIGAGLELATQDSIRMGVKTGDSRYFKGRIAQMRIYNRALTQEQIQAIQKLDVAVPDPVAFFPLNAVYGTKEIDNRAVKGIPHGVTLAPGPDGRPNYSYKFSGSSNSYIEFPNSIGGPLDVRYSMTMLCWVYYDGKDGPLFNYEKGSTWGVHLWVVHGGKLFVRFVKRDYSSTKHLVHTNLAGGWKFVGASYDRSSGEAKLWVNGAVVQTLNIGAGLELATQDSITMGVKTGDRRYFKGRIAQMRIYNRALTQEQIQAIQKLDVAVPDPVAFFPLNAVYGTKEIDNRALKGIPHGVTLAPGPDGRPNYSYKFSGSSNSYIEFPNSIGGPLDVRYSMTMLCWVYYDGKDGPLFNYEKGSTWGVHLWVVHGGKLFVRFVKRDYSSTKHLVHTNLAGGWKFVGASYDRSSGEAKLWVNGAVVQTLNIGAGLELATQDSITMGVKTGDRRYFKGRIAQMRIYNRALTQEQIQAIQKLDVAVPDPVAFFPLNAVYGTKEIDNRALKGIPHGVTLAPGPDGRPNYSYKFSGSSNSYIEFPNSIGGPLDVRYSMTMLCWVYYDGKDGPLFNYEKGSTWGVHLWVVHGGKLFVRFVKRDYSSTKHLVHTNLAGGWKFVGASYDRSSGEAKLWVNGAVVQTLNIGAGLELATQDSITMGVKTGDRRYFKGRIAQMRIYNRALTQEQIQAIQKLDVAVPDPVAFFPLNAAYGTKEINNRAVKGIPRGVTLAPGPDGRPNHSYKFSGSSNSYIEFPNRIGGPLDVRYSMTMLCWVYYGKDGPLFSYEKGSTWGVHLWVVHGGKLFVRFVKRDYSSTNYLVHTNLAGGWKFVGASYDRSSGEAKLWVNGAVVQTLNIGAGLEVATQDSIRMGVKTGDGRYFKGRIAQMRIYNRALTQEQIQAIQKLVVAA</sequence>
<protein>
    <submittedName>
        <fullName evidence="1">Uncharacterized protein</fullName>
    </submittedName>
</protein>
<dbReference type="Gene3D" id="2.60.120.200">
    <property type="match status" value="6"/>
</dbReference>
<gene>
    <name evidence="1" type="ORF">PLOB_00028107</name>
</gene>
<dbReference type="EMBL" id="CALNXK010000344">
    <property type="protein sequence ID" value="CAH3183134.1"/>
    <property type="molecule type" value="Genomic_DNA"/>
</dbReference>
<reference evidence="1 2" key="1">
    <citation type="submission" date="2022-05" db="EMBL/GenBank/DDBJ databases">
        <authorList>
            <consortium name="Genoscope - CEA"/>
            <person name="William W."/>
        </authorList>
    </citation>
    <scope>NUCLEOTIDE SEQUENCE [LARGE SCALE GENOMIC DNA]</scope>
</reference>
<name>A0ABN8RYF6_9CNID</name>
<dbReference type="Pfam" id="PF13385">
    <property type="entry name" value="Laminin_G_3"/>
    <property type="match status" value="6"/>
</dbReference>
<accession>A0ABN8RYF6</accession>